<dbReference type="PANTHER" id="PTHR11527">
    <property type="entry name" value="HEAT-SHOCK PROTEIN 20 FAMILY MEMBER"/>
    <property type="match status" value="1"/>
</dbReference>
<dbReference type="InterPro" id="IPR031107">
    <property type="entry name" value="Small_HSP"/>
</dbReference>
<reference evidence="11" key="1">
    <citation type="journal article" date="2023" name="GigaByte">
        <title>Genome assembly of the bearded iris, Iris pallida Lam.</title>
        <authorList>
            <person name="Bruccoleri R.E."/>
            <person name="Oakeley E.J."/>
            <person name="Faust A.M.E."/>
            <person name="Altorfer M."/>
            <person name="Dessus-Babus S."/>
            <person name="Burckhardt D."/>
            <person name="Oertli M."/>
            <person name="Naumann U."/>
            <person name="Petersen F."/>
            <person name="Wong J."/>
        </authorList>
    </citation>
    <scope>NUCLEOTIDE SEQUENCE</scope>
    <source>
        <strain evidence="11">GSM-AAB239-AS_SAM_17_03QT</strain>
    </source>
</reference>
<evidence type="ECO:0000256" key="1">
    <source>
        <dbReference type="ARBA" id="ARBA00004240"/>
    </source>
</evidence>
<dbReference type="GO" id="GO:0009408">
    <property type="term" value="P:response to heat"/>
    <property type="evidence" value="ECO:0007669"/>
    <property type="project" value="UniProtKB-ARBA"/>
</dbReference>
<evidence type="ECO:0000313" key="11">
    <source>
        <dbReference type="EMBL" id="KAJ6823619.1"/>
    </source>
</evidence>
<dbReference type="InterPro" id="IPR007052">
    <property type="entry name" value="CS_dom"/>
</dbReference>
<dbReference type="Proteomes" id="UP001140949">
    <property type="component" value="Unassembled WGS sequence"/>
</dbReference>
<feature type="region of interest" description="Disordered" evidence="7">
    <location>
        <begin position="166"/>
        <end position="201"/>
    </location>
</feature>
<dbReference type="SUPFAM" id="SSF49764">
    <property type="entry name" value="HSP20-like chaperones"/>
    <property type="match status" value="1"/>
</dbReference>
<feature type="domain" description="SHSP" evidence="9">
    <location>
        <begin position="60"/>
        <end position="178"/>
    </location>
</feature>
<dbReference type="PROSITE" id="PS51203">
    <property type="entry name" value="CS"/>
    <property type="match status" value="1"/>
</dbReference>
<proteinExistence type="inferred from homology"/>
<dbReference type="AlphaFoldDB" id="A0AAX6G4J8"/>
<evidence type="ECO:0000256" key="5">
    <source>
        <dbReference type="PROSITE-ProRule" id="PRU00285"/>
    </source>
</evidence>
<feature type="domain" description="CS" evidence="10">
    <location>
        <begin position="66"/>
        <end position="173"/>
    </location>
</feature>
<reference evidence="11" key="2">
    <citation type="submission" date="2023-04" db="EMBL/GenBank/DDBJ databases">
        <authorList>
            <person name="Bruccoleri R.E."/>
            <person name="Oakeley E.J."/>
            <person name="Faust A.-M."/>
            <person name="Dessus-Babus S."/>
            <person name="Altorfer M."/>
            <person name="Burckhardt D."/>
            <person name="Oertli M."/>
            <person name="Naumann U."/>
            <person name="Petersen F."/>
            <person name="Wong J."/>
        </authorList>
    </citation>
    <scope>NUCLEOTIDE SEQUENCE</scope>
    <source>
        <strain evidence="11">GSM-AAB239-AS_SAM_17_03QT</strain>
        <tissue evidence="11">Leaf</tissue>
    </source>
</reference>
<evidence type="ECO:0000259" key="10">
    <source>
        <dbReference type="PROSITE" id="PS51203"/>
    </source>
</evidence>
<evidence type="ECO:0000256" key="3">
    <source>
        <dbReference type="ARBA" id="ARBA00022824"/>
    </source>
</evidence>
<evidence type="ECO:0000256" key="8">
    <source>
        <dbReference type="SAM" id="SignalP"/>
    </source>
</evidence>
<dbReference type="PROSITE" id="PS01031">
    <property type="entry name" value="SHSP"/>
    <property type="match status" value="1"/>
</dbReference>
<comment type="caution">
    <text evidence="11">The sequence shown here is derived from an EMBL/GenBank/DDBJ whole genome shotgun (WGS) entry which is preliminary data.</text>
</comment>
<dbReference type="CDD" id="cd06472">
    <property type="entry name" value="ACD_ScHsp26_like"/>
    <property type="match status" value="1"/>
</dbReference>
<evidence type="ECO:0000256" key="4">
    <source>
        <dbReference type="ARBA" id="ARBA00023016"/>
    </source>
</evidence>
<sequence length="201" mass="22043">MCSGAALAVVVSFLLLSVGVLTSEGSLLPLLDRLLAGPAAPDGLADPFRILEHVPFRLDRDDVALVSPVRVDWKETPTSHLIMIDVPGMKREELKIEVEENRVLRVSGERKGEEEKKGEHWHCVERARGRFWRQFRLPDNADLDKVDARLADGVLTVSLPKLAPDQVKGPKVVSIGSGDEGDRKEKLLGGGDGGETRKVEL</sequence>
<feature type="chain" id="PRO_5043332347" evidence="8">
    <location>
        <begin position="23"/>
        <end position="201"/>
    </location>
</feature>
<comment type="subcellular location">
    <subcellularLocation>
        <location evidence="1">Endoplasmic reticulum</location>
    </subcellularLocation>
</comment>
<evidence type="ECO:0000256" key="7">
    <source>
        <dbReference type="SAM" id="MobiDB-lite"/>
    </source>
</evidence>
<evidence type="ECO:0000313" key="12">
    <source>
        <dbReference type="Proteomes" id="UP001140949"/>
    </source>
</evidence>
<evidence type="ECO:0000259" key="9">
    <source>
        <dbReference type="PROSITE" id="PS01031"/>
    </source>
</evidence>
<dbReference type="Pfam" id="PF00011">
    <property type="entry name" value="HSP20"/>
    <property type="match status" value="1"/>
</dbReference>
<gene>
    <name evidence="11" type="ORF">M6B38_128600</name>
</gene>
<accession>A0AAX6G4J8</accession>
<feature type="signal peptide" evidence="8">
    <location>
        <begin position="1"/>
        <end position="22"/>
    </location>
</feature>
<evidence type="ECO:0000256" key="6">
    <source>
        <dbReference type="RuleBase" id="RU003616"/>
    </source>
</evidence>
<keyword evidence="12" id="KW-1185">Reference proteome</keyword>
<keyword evidence="4 11" id="KW-0346">Stress response</keyword>
<evidence type="ECO:0000256" key="2">
    <source>
        <dbReference type="ARBA" id="ARBA00022729"/>
    </source>
</evidence>
<keyword evidence="2 8" id="KW-0732">Signal</keyword>
<dbReference type="InterPro" id="IPR002068">
    <property type="entry name" value="A-crystallin/Hsp20_dom"/>
</dbReference>
<dbReference type="FunFam" id="2.60.40.790:FF:000035">
    <property type="entry name" value="22.0 kDa heat shock protein"/>
    <property type="match status" value="1"/>
</dbReference>
<dbReference type="Gene3D" id="2.60.40.790">
    <property type="match status" value="1"/>
</dbReference>
<protein>
    <submittedName>
        <fullName evidence="11">22.0 kDa class IV heat shock protein-like</fullName>
    </submittedName>
</protein>
<name>A0AAX6G4J8_IRIPA</name>
<comment type="similarity">
    <text evidence="5 6">Belongs to the small heat shock protein (HSP20) family.</text>
</comment>
<dbReference type="EMBL" id="JANAVB010022600">
    <property type="protein sequence ID" value="KAJ6823619.1"/>
    <property type="molecule type" value="Genomic_DNA"/>
</dbReference>
<organism evidence="11 12">
    <name type="scientific">Iris pallida</name>
    <name type="common">Sweet iris</name>
    <dbReference type="NCBI Taxonomy" id="29817"/>
    <lineage>
        <taxon>Eukaryota</taxon>
        <taxon>Viridiplantae</taxon>
        <taxon>Streptophyta</taxon>
        <taxon>Embryophyta</taxon>
        <taxon>Tracheophyta</taxon>
        <taxon>Spermatophyta</taxon>
        <taxon>Magnoliopsida</taxon>
        <taxon>Liliopsida</taxon>
        <taxon>Asparagales</taxon>
        <taxon>Iridaceae</taxon>
        <taxon>Iridoideae</taxon>
        <taxon>Irideae</taxon>
        <taxon>Iris</taxon>
    </lineage>
</organism>
<dbReference type="GO" id="GO:0005783">
    <property type="term" value="C:endoplasmic reticulum"/>
    <property type="evidence" value="ECO:0007669"/>
    <property type="project" value="UniProtKB-SubCell"/>
</dbReference>
<keyword evidence="3" id="KW-0256">Endoplasmic reticulum</keyword>
<dbReference type="InterPro" id="IPR008978">
    <property type="entry name" value="HSP20-like_chaperone"/>
</dbReference>